<dbReference type="EMBL" id="JAAOIW010000011">
    <property type="protein sequence ID" value="NHN33319.1"/>
    <property type="molecule type" value="Genomic_DNA"/>
</dbReference>
<evidence type="ECO:0000313" key="2">
    <source>
        <dbReference type="Proteomes" id="UP001165962"/>
    </source>
</evidence>
<name>A0ABX0JDI7_9BACL</name>
<protein>
    <submittedName>
        <fullName evidence="1">Uncharacterized protein</fullName>
    </submittedName>
</protein>
<dbReference type="Proteomes" id="UP001165962">
    <property type="component" value="Unassembled WGS sequence"/>
</dbReference>
<accession>A0ABX0JDI7</accession>
<sequence>MNIFIADPKEFEKITNLLRDDIVRLDDEIREISNILNKLDNPISSLEAKRNYESMMLKAKTEKKESELLLKKLMDRSITQGIFDVILKDLREIADFSCDPHVNQAIDQIRLKIIGEELEAKYLF</sequence>
<comment type="caution">
    <text evidence="1">The sequence shown here is derived from an EMBL/GenBank/DDBJ whole genome shotgun (WGS) entry which is preliminary data.</text>
</comment>
<gene>
    <name evidence="1" type="ORF">G9U52_26260</name>
</gene>
<evidence type="ECO:0000313" key="1">
    <source>
        <dbReference type="EMBL" id="NHN33319.1"/>
    </source>
</evidence>
<reference evidence="1" key="1">
    <citation type="submission" date="2020-03" db="EMBL/GenBank/DDBJ databases">
        <title>Draft sequencing of Paenibacilllus sp. S3N08.</title>
        <authorList>
            <person name="Kim D.-U."/>
        </authorList>
    </citation>
    <scope>NUCLEOTIDE SEQUENCE</scope>
    <source>
        <strain evidence="1">S3N08</strain>
    </source>
</reference>
<organism evidence="1 2">
    <name type="scientific">Paenibacillus agricola</name>
    <dbReference type="NCBI Taxonomy" id="2716264"/>
    <lineage>
        <taxon>Bacteria</taxon>
        <taxon>Bacillati</taxon>
        <taxon>Bacillota</taxon>
        <taxon>Bacilli</taxon>
        <taxon>Bacillales</taxon>
        <taxon>Paenibacillaceae</taxon>
        <taxon>Paenibacillus</taxon>
    </lineage>
</organism>
<dbReference type="RefSeq" id="WP_166153619.1">
    <property type="nucleotide sequence ID" value="NZ_JAAOIW010000011.1"/>
</dbReference>
<keyword evidence="2" id="KW-1185">Reference proteome</keyword>
<proteinExistence type="predicted"/>